<dbReference type="AlphaFoldDB" id="A0A177AQ94"/>
<comment type="caution">
    <text evidence="1">The sequence shown here is derived from an EMBL/GenBank/DDBJ whole genome shotgun (WGS) entry which is preliminary data.</text>
</comment>
<organism evidence="1 2">
    <name type="scientific">Intoshia linei</name>
    <dbReference type="NCBI Taxonomy" id="1819745"/>
    <lineage>
        <taxon>Eukaryota</taxon>
        <taxon>Metazoa</taxon>
        <taxon>Spiralia</taxon>
        <taxon>Lophotrochozoa</taxon>
        <taxon>Mesozoa</taxon>
        <taxon>Orthonectida</taxon>
        <taxon>Rhopaluridae</taxon>
        <taxon>Intoshia</taxon>
    </lineage>
</organism>
<dbReference type="Proteomes" id="UP000078046">
    <property type="component" value="Unassembled WGS sequence"/>
</dbReference>
<reference evidence="1 2" key="1">
    <citation type="submission" date="2016-04" db="EMBL/GenBank/DDBJ databases">
        <title>The genome of Intoshia linei affirms orthonectids as highly simplified spiralians.</title>
        <authorList>
            <person name="Mikhailov K.V."/>
            <person name="Slusarev G.S."/>
            <person name="Nikitin M.A."/>
            <person name="Logacheva M.D."/>
            <person name="Penin A."/>
            <person name="Aleoshin V."/>
            <person name="Panchin Y.V."/>
        </authorList>
    </citation>
    <scope>NUCLEOTIDE SEQUENCE [LARGE SCALE GENOMIC DNA]</scope>
    <source>
        <strain evidence="1">Intl2013</strain>
        <tissue evidence="1">Whole animal</tissue>
    </source>
</reference>
<evidence type="ECO:0000313" key="1">
    <source>
        <dbReference type="EMBL" id="OAF64165.1"/>
    </source>
</evidence>
<name>A0A177AQ94_9BILA</name>
<accession>A0A177AQ94</accession>
<keyword evidence="2" id="KW-1185">Reference proteome</keyword>
<proteinExistence type="predicted"/>
<evidence type="ECO:0000313" key="2">
    <source>
        <dbReference type="Proteomes" id="UP000078046"/>
    </source>
</evidence>
<protein>
    <submittedName>
        <fullName evidence="1">Uncharacterized protein</fullName>
    </submittedName>
</protein>
<dbReference type="EMBL" id="LWCA01002062">
    <property type="protein sequence ID" value="OAF64165.1"/>
    <property type="molecule type" value="Genomic_DNA"/>
</dbReference>
<gene>
    <name evidence="1" type="ORF">A3Q56_08129</name>
</gene>
<sequence>MEEKETPLNHEKAVIDDHDSHTDSKITNIDLKDLEINTGTCKEYSNKRINKYEHYGTPYDSSTDDLKSAILRHNRQHFYIQLYV</sequence>